<dbReference type="PANTHER" id="PTHR21248:SF22">
    <property type="entry name" value="PHOSPHOLIPASE D"/>
    <property type="match status" value="1"/>
</dbReference>
<feature type="domain" description="PLD phosphodiesterase" evidence="1">
    <location>
        <begin position="671"/>
        <end position="698"/>
    </location>
</feature>
<dbReference type="SMART" id="SM00155">
    <property type="entry name" value="PLDc"/>
    <property type="match status" value="2"/>
</dbReference>
<dbReference type="PROSITE" id="PS50035">
    <property type="entry name" value="PLD"/>
    <property type="match status" value="1"/>
</dbReference>
<evidence type="ECO:0000313" key="3">
    <source>
        <dbReference type="Proteomes" id="UP000799302"/>
    </source>
</evidence>
<dbReference type="InterPro" id="IPR001736">
    <property type="entry name" value="PLipase_D/transphosphatidylase"/>
</dbReference>
<keyword evidence="3" id="KW-1185">Reference proteome</keyword>
<dbReference type="EMBL" id="MU004234">
    <property type="protein sequence ID" value="KAF2670233.1"/>
    <property type="molecule type" value="Genomic_DNA"/>
</dbReference>
<evidence type="ECO:0000313" key="2">
    <source>
        <dbReference type="EMBL" id="KAF2670233.1"/>
    </source>
</evidence>
<sequence>MSSLDELHALLLDINKPFDNEKSTLKDISFGITHNTSLGFTDDLRDFTVFQPFGEWPTGPLKTTIDATIKGGTPVNFPSPLQAAFKDVLNHGKSTEECFIDIVTMDKPNGLFFGQGDNASGDEKTKSLQKAIADAINGVTNTNAKITVRILSGSGFNTSFDQFKPIIEDMFWPGPGKTRLIKDKPNATLYLGYYSPTFDIEKYPEPIDKLRTLVQSNIEGIKSMSAWLKKTLGVDTLALDGALDFLIKGADSQIVALTRKQIESLSWTHGKVLAVNGKTLMTGGANFWHQSGADVYHIIEQQAKVEGDSAVAAHKWCDYFFRYLNKPHRPDTTSFCKAINLNQDKPQWLEPRPDVPMSDFKLKTTDGKFKILTTSQIGDWHKPDASFDYPVQAIQAVKDLLSNIVWQYLSTDSWIKDPQWKQGLTVIGVPVQGVAAILIDALFTEQQNAREHLGTAIGVTLPNPYTRFNVNPTAWASRMTRLNAIANAKKSVVLCQHRLILWDQTGLQKEKDRINEFLGEERKWSGNLWPFDLLIAIGYALARTRGTNTGSATIQINLSVEQKEVVANSQDGWGDDMDVREFKKRLAMVMNAMAWLDEVAQEDSPTNSLINMMAGSKGVTSARVKALGETGEVFPKVKPIPMAEVKQYINDHVEVRRTLANEKGDGPSKDPNRYNHSKVVVVDDQLMYIGSDNTYPAYCEEHGIWIEDTQAIKQWKEKIFNQLWKRSYVDK</sequence>
<name>A0A6A6UFL0_9PEZI</name>
<dbReference type="AlphaFoldDB" id="A0A6A6UFL0"/>
<reference evidence="2" key="1">
    <citation type="journal article" date="2020" name="Stud. Mycol.">
        <title>101 Dothideomycetes genomes: a test case for predicting lifestyles and emergence of pathogens.</title>
        <authorList>
            <person name="Haridas S."/>
            <person name="Albert R."/>
            <person name="Binder M."/>
            <person name="Bloem J."/>
            <person name="Labutti K."/>
            <person name="Salamov A."/>
            <person name="Andreopoulos B."/>
            <person name="Baker S."/>
            <person name="Barry K."/>
            <person name="Bills G."/>
            <person name="Bluhm B."/>
            <person name="Cannon C."/>
            <person name="Castanera R."/>
            <person name="Culley D."/>
            <person name="Daum C."/>
            <person name="Ezra D."/>
            <person name="Gonzalez J."/>
            <person name="Henrissat B."/>
            <person name="Kuo A."/>
            <person name="Liang C."/>
            <person name="Lipzen A."/>
            <person name="Lutzoni F."/>
            <person name="Magnuson J."/>
            <person name="Mondo S."/>
            <person name="Nolan M."/>
            <person name="Ohm R."/>
            <person name="Pangilinan J."/>
            <person name="Park H.-J."/>
            <person name="Ramirez L."/>
            <person name="Alfaro M."/>
            <person name="Sun H."/>
            <person name="Tritt A."/>
            <person name="Yoshinaga Y."/>
            <person name="Zwiers L.-H."/>
            <person name="Turgeon B."/>
            <person name="Goodwin S."/>
            <person name="Spatafora J."/>
            <person name="Crous P."/>
            <person name="Grigoriev I."/>
        </authorList>
    </citation>
    <scope>NUCLEOTIDE SEQUENCE</scope>
    <source>
        <strain evidence="2">CBS 115976</strain>
    </source>
</reference>
<accession>A0A6A6UFL0</accession>
<organism evidence="2 3">
    <name type="scientific">Microthyrium microscopicum</name>
    <dbReference type="NCBI Taxonomy" id="703497"/>
    <lineage>
        <taxon>Eukaryota</taxon>
        <taxon>Fungi</taxon>
        <taxon>Dikarya</taxon>
        <taxon>Ascomycota</taxon>
        <taxon>Pezizomycotina</taxon>
        <taxon>Dothideomycetes</taxon>
        <taxon>Dothideomycetes incertae sedis</taxon>
        <taxon>Microthyriales</taxon>
        <taxon>Microthyriaceae</taxon>
        <taxon>Microthyrium</taxon>
    </lineage>
</organism>
<gene>
    <name evidence="2" type="ORF">BT63DRAFT_478411</name>
</gene>
<dbReference type="PANTHER" id="PTHR21248">
    <property type="entry name" value="CARDIOLIPIN SYNTHASE"/>
    <property type="match status" value="1"/>
</dbReference>
<dbReference type="OrthoDB" id="36970at2759"/>
<dbReference type="Gene3D" id="3.30.870.10">
    <property type="entry name" value="Endonuclease Chain A"/>
    <property type="match status" value="2"/>
</dbReference>
<dbReference type="SUPFAM" id="SSF56024">
    <property type="entry name" value="Phospholipase D/nuclease"/>
    <property type="match status" value="1"/>
</dbReference>
<proteinExistence type="predicted"/>
<protein>
    <recommendedName>
        <fullName evidence="1">PLD phosphodiesterase domain-containing protein</fullName>
    </recommendedName>
</protein>
<dbReference type="GO" id="GO:0003824">
    <property type="term" value="F:catalytic activity"/>
    <property type="evidence" value="ECO:0007669"/>
    <property type="project" value="InterPro"/>
</dbReference>
<evidence type="ECO:0000259" key="1">
    <source>
        <dbReference type="PROSITE" id="PS50035"/>
    </source>
</evidence>
<dbReference type="Proteomes" id="UP000799302">
    <property type="component" value="Unassembled WGS sequence"/>
</dbReference>